<gene>
    <name evidence="1" type="ORF">SFRICE_021519</name>
</gene>
<evidence type="ECO:0000313" key="1">
    <source>
        <dbReference type="EMBL" id="SOQ43801.1"/>
    </source>
</evidence>
<proteinExistence type="predicted"/>
<sequence>MTFLVLGKERGSIRLLLTKNHLVPTPAYRGGAPVNPLGSMVLLRKCEIAENKLSNTLSNLGIEHETPCHTCDSTDEAVLSVDRFVHDMGTPYL</sequence>
<dbReference type="AlphaFoldDB" id="A0A2H1VSH0"/>
<name>A0A2H1VSH0_SPOFR</name>
<reference evidence="1" key="1">
    <citation type="submission" date="2016-07" db="EMBL/GenBank/DDBJ databases">
        <authorList>
            <person name="Bretaudeau A."/>
        </authorList>
    </citation>
    <scope>NUCLEOTIDE SEQUENCE</scope>
    <source>
        <strain evidence="1">Rice</strain>
        <tissue evidence="1">Whole body</tissue>
    </source>
</reference>
<organism evidence="1">
    <name type="scientific">Spodoptera frugiperda</name>
    <name type="common">Fall armyworm</name>
    <dbReference type="NCBI Taxonomy" id="7108"/>
    <lineage>
        <taxon>Eukaryota</taxon>
        <taxon>Metazoa</taxon>
        <taxon>Ecdysozoa</taxon>
        <taxon>Arthropoda</taxon>
        <taxon>Hexapoda</taxon>
        <taxon>Insecta</taxon>
        <taxon>Pterygota</taxon>
        <taxon>Neoptera</taxon>
        <taxon>Endopterygota</taxon>
        <taxon>Lepidoptera</taxon>
        <taxon>Glossata</taxon>
        <taxon>Ditrysia</taxon>
        <taxon>Noctuoidea</taxon>
        <taxon>Noctuidae</taxon>
        <taxon>Amphipyrinae</taxon>
        <taxon>Spodoptera</taxon>
    </lineage>
</organism>
<dbReference type="EMBL" id="ODYU01004195">
    <property type="protein sequence ID" value="SOQ43801.1"/>
    <property type="molecule type" value="Genomic_DNA"/>
</dbReference>
<accession>A0A2H1VSH0</accession>
<protein>
    <submittedName>
        <fullName evidence="1">SFRICE_021519</fullName>
    </submittedName>
</protein>